<dbReference type="PROSITE" id="PS50157">
    <property type="entry name" value="ZINC_FINGER_C2H2_2"/>
    <property type="match status" value="1"/>
</dbReference>
<evidence type="ECO:0000256" key="4">
    <source>
        <dbReference type="ARBA" id="ARBA00022771"/>
    </source>
</evidence>
<comment type="subcellular location">
    <subcellularLocation>
        <location evidence="1">Nucleus</location>
    </subcellularLocation>
</comment>
<dbReference type="OrthoDB" id="780709at2759"/>
<dbReference type="GO" id="GO:0005634">
    <property type="term" value="C:nucleus"/>
    <property type="evidence" value="ECO:0007669"/>
    <property type="project" value="UniProtKB-SubCell"/>
</dbReference>
<reference evidence="12" key="1">
    <citation type="submission" date="2018-11" db="EMBL/GenBank/DDBJ databases">
        <authorList>
            <person name="Grassa J C."/>
        </authorList>
    </citation>
    <scope>NUCLEOTIDE SEQUENCE [LARGE SCALE GENOMIC DNA]</scope>
</reference>
<reference evidence="12" key="2">
    <citation type="submission" date="2021-03" db="UniProtKB">
        <authorList>
            <consortium name="EnsemblPlants"/>
        </authorList>
    </citation>
    <scope>IDENTIFICATION</scope>
</reference>
<evidence type="ECO:0000256" key="7">
    <source>
        <dbReference type="ARBA" id="ARBA00023163"/>
    </source>
</evidence>
<dbReference type="AlphaFoldDB" id="A0A803Q733"/>
<evidence type="ECO:0000313" key="13">
    <source>
        <dbReference type="Proteomes" id="UP000596661"/>
    </source>
</evidence>
<dbReference type="InterPro" id="IPR036236">
    <property type="entry name" value="Znf_C2H2_sf"/>
</dbReference>
<evidence type="ECO:0000256" key="3">
    <source>
        <dbReference type="ARBA" id="ARBA00022737"/>
    </source>
</evidence>
<evidence type="ECO:0000256" key="8">
    <source>
        <dbReference type="ARBA" id="ARBA00023242"/>
    </source>
</evidence>
<feature type="domain" description="C2H2-type" evidence="11">
    <location>
        <begin position="40"/>
        <end position="67"/>
    </location>
</feature>
<keyword evidence="2" id="KW-0479">Metal-binding</keyword>
<keyword evidence="7" id="KW-0804">Transcription</keyword>
<dbReference type="EMBL" id="UZAU01000650">
    <property type="status" value="NOT_ANNOTATED_CDS"/>
    <property type="molecule type" value="Genomic_DNA"/>
</dbReference>
<accession>A0A803Q733</accession>
<dbReference type="PANTHER" id="PTHR45801">
    <property type="entry name" value="OS07G0101800 PROTEIN"/>
    <property type="match status" value="1"/>
</dbReference>
<dbReference type="PROSITE" id="PS00028">
    <property type="entry name" value="ZINC_FINGER_C2H2_1"/>
    <property type="match status" value="1"/>
</dbReference>
<evidence type="ECO:0000256" key="10">
    <source>
        <dbReference type="SAM" id="MobiDB-lite"/>
    </source>
</evidence>
<sequence length="209" mass="22882">MEPNKQGSDTTTSSEENDNSGVVSRSVDESGSGGGGKRSYECTYCKRGFTNAQALGGHMNIHRKDRAKAKQQNPTFTTTCSNNYQAEMGLAGNSPFTTTFSANRSAAAWTSSSTHPQQPPSHHHGMYYQPSHDIYGGPVNYGHYNINHEFGLRGINGHDPSNLGLNHEDDLGNLSLRMNSGSSYLEDDQRSTSCEDDVDLELRLGHRHD</sequence>
<evidence type="ECO:0000256" key="2">
    <source>
        <dbReference type="ARBA" id="ARBA00022723"/>
    </source>
</evidence>
<feature type="compositionally biased region" description="Polar residues" evidence="10">
    <location>
        <begin position="1"/>
        <end position="23"/>
    </location>
</feature>
<dbReference type="PANTHER" id="PTHR45801:SF111">
    <property type="entry name" value="C2H2 AND C2HC ZINC FINGERS SUPERFAMILY PROTEIN"/>
    <property type="match status" value="1"/>
</dbReference>
<organism evidence="12 13">
    <name type="scientific">Cannabis sativa</name>
    <name type="common">Hemp</name>
    <name type="synonym">Marijuana</name>
    <dbReference type="NCBI Taxonomy" id="3483"/>
    <lineage>
        <taxon>Eukaryota</taxon>
        <taxon>Viridiplantae</taxon>
        <taxon>Streptophyta</taxon>
        <taxon>Embryophyta</taxon>
        <taxon>Tracheophyta</taxon>
        <taxon>Spermatophyta</taxon>
        <taxon>Magnoliopsida</taxon>
        <taxon>eudicotyledons</taxon>
        <taxon>Gunneridae</taxon>
        <taxon>Pentapetalae</taxon>
        <taxon>rosids</taxon>
        <taxon>fabids</taxon>
        <taxon>Rosales</taxon>
        <taxon>Cannabaceae</taxon>
        <taxon>Cannabis</taxon>
    </lineage>
</organism>
<dbReference type="Pfam" id="PF13912">
    <property type="entry name" value="zf-C2H2_6"/>
    <property type="match status" value="1"/>
</dbReference>
<protein>
    <recommendedName>
        <fullName evidence="11">C2H2-type domain-containing protein</fullName>
    </recommendedName>
</protein>
<keyword evidence="4 9" id="KW-0863">Zinc-finger</keyword>
<keyword evidence="8" id="KW-0539">Nucleus</keyword>
<evidence type="ECO:0000313" key="12">
    <source>
        <dbReference type="EnsemblPlants" id="cds.evm.model.07.938"/>
    </source>
</evidence>
<keyword evidence="5" id="KW-0862">Zinc</keyword>
<dbReference type="Gramene" id="evm.model.07.938">
    <property type="protein sequence ID" value="cds.evm.model.07.938"/>
    <property type="gene ID" value="evm.TU.07.938"/>
</dbReference>
<dbReference type="InterPro" id="IPR052426">
    <property type="entry name" value="Plant_dev_regulator"/>
</dbReference>
<dbReference type="FunFam" id="3.30.160.60:FF:000110">
    <property type="entry name" value="Zinc finger protein-like"/>
    <property type="match status" value="1"/>
</dbReference>
<keyword evidence="6" id="KW-0805">Transcription regulation</keyword>
<evidence type="ECO:0000256" key="1">
    <source>
        <dbReference type="ARBA" id="ARBA00004123"/>
    </source>
</evidence>
<dbReference type="EnsemblPlants" id="evm.model.07.938">
    <property type="protein sequence ID" value="cds.evm.model.07.938"/>
    <property type="gene ID" value="evm.TU.07.938"/>
</dbReference>
<feature type="region of interest" description="Disordered" evidence="10">
    <location>
        <begin position="1"/>
        <end position="37"/>
    </location>
</feature>
<evidence type="ECO:0000256" key="6">
    <source>
        <dbReference type="ARBA" id="ARBA00023015"/>
    </source>
</evidence>
<evidence type="ECO:0000256" key="9">
    <source>
        <dbReference type="PROSITE-ProRule" id="PRU00042"/>
    </source>
</evidence>
<proteinExistence type="predicted"/>
<dbReference type="Proteomes" id="UP000596661">
    <property type="component" value="Chromosome 7"/>
</dbReference>
<dbReference type="GO" id="GO:0008270">
    <property type="term" value="F:zinc ion binding"/>
    <property type="evidence" value="ECO:0007669"/>
    <property type="project" value="UniProtKB-KW"/>
</dbReference>
<name>A0A803Q733_CANSA</name>
<dbReference type="SUPFAM" id="SSF57667">
    <property type="entry name" value="beta-beta-alpha zinc fingers"/>
    <property type="match status" value="1"/>
</dbReference>
<dbReference type="InterPro" id="IPR013087">
    <property type="entry name" value="Znf_C2H2_type"/>
</dbReference>
<evidence type="ECO:0000259" key="11">
    <source>
        <dbReference type="PROSITE" id="PS50157"/>
    </source>
</evidence>
<dbReference type="SMART" id="SM00355">
    <property type="entry name" value="ZnF_C2H2"/>
    <property type="match status" value="1"/>
</dbReference>
<dbReference type="Gene3D" id="3.30.160.60">
    <property type="entry name" value="Classic Zinc Finger"/>
    <property type="match status" value="1"/>
</dbReference>
<keyword evidence="3" id="KW-0677">Repeat</keyword>
<keyword evidence="13" id="KW-1185">Reference proteome</keyword>
<evidence type="ECO:0000256" key="5">
    <source>
        <dbReference type="ARBA" id="ARBA00022833"/>
    </source>
</evidence>